<dbReference type="PROSITE" id="PS51502">
    <property type="entry name" value="S_R_A_B_BARREL"/>
    <property type="match status" value="1"/>
</dbReference>
<proteinExistence type="predicted"/>
<dbReference type="SMART" id="SM00886">
    <property type="entry name" value="Dabb"/>
    <property type="match status" value="1"/>
</dbReference>
<dbReference type="SUPFAM" id="SSF54909">
    <property type="entry name" value="Dimeric alpha+beta barrel"/>
    <property type="match status" value="1"/>
</dbReference>
<dbReference type="Gene3D" id="3.30.70.100">
    <property type="match status" value="1"/>
</dbReference>
<reference evidence="3" key="1">
    <citation type="submission" date="2020-05" db="EMBL/GenBank/DDBJ databases">
        <authorList>
            <person name="Chiriac C."/>
            <person name="Salcher M."/>
            <person name="Ghai R."/>
            <person name="Kavagutti S V."/>
        </authorList>
    </citation>
    <scope>NUCLEOTIDE SEQUENCE</scope>
</reference>
<dbReference type="InterPro" id="IPR011008">
    <property type="entry name" value="Dimeric_a/b-barrel"/>
</dbReference>
<dbReference type="InterPro" id="IPR044662">
    <property type="entry name" value="HS1/DABB1-like"/>
</dbReference>
<evidence type="ECO:0000313" key="3">
    <source>
        <dbReference type="EMBL" id="CAB4872115.1"/>
    </source>
</evidence>
<dbReference type="Pfam" id="PF07876">
    <property type="entry name" value="Dabb"/>
    <property type="match status" value="1"/>
</dbReference>
<evidence type="ECO:0000256" key="1">
    <source>
        <dbReference type="ARBA" id="ARBA00011738"/>
    </source>
</evidence>
<dbReference type="InterPro" id="IPR013097">
    <property type="entry name" value="Dabb"/>
</dbReference>
<accession>A0A6J7DTC1</accession>
<dbReference type="EMBL" id="CAFBLP010000016">
    <property type="protein sequence ID" value="CAB4872115.1"/>
    <property type="molecule type" value="Genomic_DNA"/>
</dbReference>
<dbReference type="PANTHER" id="PTHR33178:SF10">
    <property type="entry name" value="STRESS-RESPONSE A_B BARREL DOMAIN-CONTAINING PROTEIN"/>
    <property type="match status" value="1"/>
</dbReference>
<protein>
    <submittedName>
        <fullName evidence="3">Unannotated protein</fullName>
    </submittedName>
</protein>
<evidence type="ECO:0000259" key="2">
    <source>
        <dbReference type="PROSITE" id="PS51502"/>
    </source>
</evidence>
<comment type="subunit">
    <text evidence="1">Homodimer.</text>
</comment>
<organism evidence="3">
    <name type="scientific">freshwater metagenome</name>
    <dbReference type="NCBI Taxonomy" id="449393"/>
    <lineage>
        <taxon>unclassified sequences</taxon>
        <taxon>metagenomes</taxon>
        <taxon>ecological metagenomes</taxon>
    </lineage>
</organism>
<dbReference type="PANTHER" id="PTHR33178">
    <property type="match status" value="1"/>
</dbReference>
<dbReference type="AlphaFoldDB" id="A0A6J7DTC1"/>
<sequence>MFRHVVMFKLVETTTAVQKEALLAGLSRLPGQINQIRSFSVGLDARLAEGNFDVVVMVDFDTADDYVDYAAHPAHREFVTNCVLPVLATRSAVQYAFDR</sequence>
<name>A0A6J7DTC1_9ZZZZ</name>
<feature type="domain" description="Stress-response A/B barrel" evidence="2">
    <location>
        <begin position="2"/>
        <end position="95"/>
    </location>
</feature>
<gene>
    <name evidence="3" type="ORF">UFOPK3376_00893</name>
</gene>